<dbReference type="EMBL" id="JAZDWU010000012">
    <property type="protein sequence ID" value="KAK9984435.1"/>
    <property type="molecule type" value="Genomic_DNA"/>
</dbReference>
<protein>
    <submittedName>
        <fullName evidence="3">Uncharacterized protein</fullName>
    </submittedName>
</protein>
<organism evidence="3 4">
    <name type="scientific">Lithocarpus litseifolius</name>
    <dbReference type="NCBI Taxonomy" id="425828"/>
    <lineage>
        <taxon>Eukaryota</taxon>
        <taxon>Viridiplantae</taxon>
        <taxon>Streptophyta</taxon>
        <taxon>Embryophyta</taxon>
        <taxon>Tracheophyta</taxon>
        <taxon>Spermatophyta</taxon>
        <taxon>Magnoliopsida</taxon>
        <taxon>eudicotyledons</taxon>
        <taxon>Gunneridae</taxon>
        <taxon>Pentapetalae</taxon>
        <taxon>rosids</taxon>
        <taxon>fabids</taxon>
        <taxon>Fagales</taxon>
        <taxon>Fagaceae</taxon>
        <taxon>Lithocarpus</taxon>
    </lineage>
</organism>
<keyword evidence="4" id="KW-1185">Reference proteome</keyword>
<dbReference type="GO" id="GO:0080044">
    <property type="term" value="F:quercetin 7-O-glucosyltransferase activity"/>
    <property type="evidence" value="ECO:0007669"/>
    <property type="project" value="TreeGrafter"/>
</dbReference>
<gene>
    <name evidence="3" type="ORF">SO802_033960</name>
</gene>
<evidence type="ECO:0000313" key="4">
    <source>
        <dbReference type="Proteomes" id="UP001459277"/>
    </source>
</evidence>
<dbReference type="AlphaFoldDB" id="A0AAW2BJX8"/>
<feature type="region of interest" description="Disordered" evidence="2">
    <location>
        <begin position="71"/>
        <end position="91"/>
    </location>
</feature>
<comment type="similarity">
    <text evidence="1">Belongs to the UDP-glycosyltransferase family.</text>
</comment>
<accession>A0AAW2BJX8</accession>
<sequence>MAPPSMLICVGDIGPTSIIHRNIEDKVGVEDWNLWVDVGKNLVGREKIEKAVRRLMDGYDEAMEMRKQAQELGEKAKRATEEGGSSHESLTTLIEELRTYLDGGEKESEWRSVE</sequence>
<comment type="caution">
    <text evidence="3">The sequence shown here is derived from an EMBL/GenBank/DDBJ whole genome shotgun (WGS) entry which is preliminary data.</text>
</comment>
<proteinExistence type="inferred from homology"/>
<evidence type="ECO:0000313" key="3">
    <source>
        <dbReference type="EMBL" id="KAK9984435.1"/>
    </source>
</evidence>
<dbReference type="GO" id="GO:0080043">
    <property type="term" value="F:quercetin 3-O-glucosyltransferase activity"/>
    <property type="evidence" value="ECO:0007669"/>
    <property type="project" value="TreeGrafter"/>
</dbReference>
<evidence type="ECO:0000256" key="2">
    <source>
        <dbReference type="SAM" id="MobiDB-lite"/>
    </source>
</evidence>
<dbReference type="PANTHER" id="PTHR11926">
    <property type="entry name" value="GLUCOSYL/GLUCURONOSYL TRANSFERASES"/>
    <property type="match status" value="1"/>
</dbReference>
<feature type="compositionally biased region" description="Basic and acidic residues" evidence="2">
    <location>
        <begin position="71"/>
        <end position="85"/>
    </location>
</feature>
<dbReference type="PANTHER" id="PTHR11926:SF774">
    <property type="entry name" value="UDP-GLYCOSYLTRANSFERASE 85A1-RELATED"/>
    <property type="match status" value="1"/>
</dbReference>
<dbReference type="Gene3D" id="3.40.50.2000">
    <property type="entry name" value="Glycogen Phosphorylase B"/>
    <property type="match status" value="2"/>
</dbReference>
<evidence type="ECO:0000256" key="1">
    <source>
        <dbReference type="ARBA" id="ARBA00009995"/>
    </source>
</evidence>
<name>A0AAW2BJX8_9ROSI</name>
<dbReference type="SUPFAM" id="SSF53756">
    <property type="entry name" value="UDP-Glycosyltransferase/glycogen phosphorylase"/>
    <property type="match status" value="1"/>
</dbReference>
<reference evidence="3 4" key="1">
    <citation type="submission" date="2024-01" db="EMBL/GenBank/DDBJ databases">
        <title>A telomere-to-telomere, gap-free genome of sweet tea (Lithocarpus litseifolius).</title>
        <authorList>
            <person name="Zhou J."/>
        </authorList>
    </citation>
    <scope>NUCLEOTIDE SEQUENCE [LARGE SCALE GENOMIC DNA]</scope>
    <source>
        <strain evidence="3">Zhou-2022a</strain>
        <tissue evidence="3">Leaf</tissue>
    </source>
</reference>
<dbReference type="Proteomes" id="UP001459277">
    <property type="component" value="Unassembled WGS sequence"/>
</dbReference>